<reference evidence="1 2" key="1">
    <citation type="submission" date="2018-10" db="EMBL/GenBank/DDBJ databases">
        <title>Draft genome sequence of Bacillus salarius IM0101, isolated from a hypersaline soil in Inner Mongolia, China.</title>
        <authorList>
            <person name="Yamprayoonswat W."/>
            <person name="Boonvisut S."/>
            <person name="Jumpathong W."/>
            <person name="Sittihan S."/>
            <person name="Ruangsuj P."/>
            <person name="Wanthongcharoen S."/>
            <person name="Thongpramul N."/>
            <person name="Pimmason S."/>
            <person name="Yu B."/>
            <person name="Yasawong M."/>
        </authorList>
    </citation>
    <scope>NUCLEOTIDE SEQUENCE [LARGE SCALE GENOMIC DNA]</scope>
    <source>
        <strain evidence="1 2">IM0101</strain>
    </source>
</reference>
<dbReference type="Proteomes" id="UP000275076">
    <property type="component" value="Unassembled WGS sequence"/>
</dbReference>
<comment type="caution">
    <text evidence="1">The sequence shown here is derived from an EMBL/GenBank/DDBJ whole genome shotgun (WGS) entry which is preliminary data.</text>
</comment>
<dbReference type="InterPro" id="IPR038705">
    <property type="entry name" value="YabP_sf"/>
</dbReference>
<keyword evidence="2" id="KW-1185">Reference proteome</keyword>
<evidence type="ECO:0000313" key="1">
    <source>
        <dbReference type="EMBL" id="RSL34480.1"/>
    </source>
</evidence>
<gene>
    <name evidence="1" type="primary">yqfC</name>
    <name evidence="1" type="ORF">D7Z54_04825</name>
</gene>
<dbReference type="NCBIfam" id="TIGR02856">
    <property type="entry name" value="spore_yqfC"/>
    <property type="match status" value="1"/>
</dbReference>
<dbReference type="Pfam" id="PF07873">
    <property type="entry name" value="YabP"/>
    <property type="match status" value="1"/>
</dbReference>
<sequence>MLTRMQRSIKQWVTERLNLPEDILMDVPRLTMIGQLHLHVENHHGVLHFSKDYIRLKLSKGELLIYGENFVIKKIYPEELLLEGIISEIKYSTEYDKGG</sequence>
<name>A0A3R9QVS9_9BACI</name>
<protein>
    <submittedName>
        <fullName evidence="1">Sporulation protein YqfC</fullName>
    </submittedName>
</protein>
<dbReference type="InterPro" id="IPR022476">
    <property type="entry name" value="Spore_YabP/YqfC"/>
</dbReference>
<dbReference type="Gene3D" id="2.60.40.2000">
    <property type="match status" value="1"/>
</dbReference>
<dbReference type="InterPro" id="IPR022477">
    <property type="entry name" value="Spore_YqfC"/>
</dbReference>
<proteinExistence type="predicted"/>
<evidence type="ECO:0000313" key="2">
    <source>
        <dbReference type="Proteomes" id="UP000275076"/>
    </source>
</evidence>
<accession>A0A3R9QVS9</accession>
<organism evidence="1 2">
    <name type="scientific">Salibacterium salarium</name>
    <dbReference type="NCBI Taxonomy" id="284579"/>
    <lineage>
        <taxon>Bacteria</taxon>
        <taxon>Bacillati</taxon>
        <taxon>Bacillota</taxon>
        <taxon>Bacilli</taxon>
        <taxon>Bacillales</taxon>
        <taxon>Bacillaceae</taxon>
    </lineage>
</organism>
<dbReference type="EMBL" id="RBVX01000003">
    <property type="protein sequence ID" value="RSL34480.1"/>
    <property type="molecule type" value="Genomic_DNA"/>
</dbReference>
<dbReference type="AlphaFoldDB" id="A0A3R9QVS9"/>
<dbReference type="RefSeq" id="WP_125554711.1">
    <property type="nucleotide sequence ID" value="NZ_RBVX01000003.1"/>
</dbReference>
<dbReference type="OrthoDB" id="2989236at2"/>